<dbReference type="RefSeq" id="WP_369190788.1">
    <property type="nucleotide sequence ID" value="NZ_CP163431.1"/>
</dbReference>
<sequence>MAEAVPDGENLLVSTWGDGAEIHRWSIASGDSMWRCEAELPGCNDVVLFSLPDGRRIIAVATEDGVERWNAVTGEPLDGLDSSSAGWTVWGLAAGTLPDGRSTLVGAGNNGTVQRWDAASGEPMGAPLRGHGTTVMAVGLMHLSAAETVIVSGDDSGFLRRWNAESGDPIGDPAAGHASRVGIIVPLPGVGARKLFASSAADEICRWDMATGEQVGGPLTTGADVFSLATACPGGTPLLLAAGADGQVVTWNANTGEPSGITLRGVHVAALDQPDGTALVVTGTSQGEIIVYSLSE</sequence>
<evidence type="ECO:0000259" key="3">
    <source>
        <dbReference type="Pfam" id="PF13360"/>
    </source>
</evidence>
<dbReference type="PANTHER" id="PTHR19848:SF8">
    <property type="entry name" value="F-BOX AND WD REPEAT DOMAIN CONTAINING 7"/>
    <property type="match status" value="1"/>
</dbReference>
<protein>
    <submittedName>
        <fullName evidence="4">WD40 repeat domain-containing protein</fullName>
    </submittedName>
</protein>
<evidence type="ECO:0000313" key="4">
    <source>
        <dbReference type="EMBL" id="XDQ05634.1"/>
    </source>
</evidence>
<organism evidence="4">
    <name type="scientific">Streptomyces sp. R08</name>
    <dbReference type="NCBI Taxonomy" id="3238624"/>
    <lineage>
        <taxon>Bacteria</taxon>
        <taxon>Bacillati</taxon>
        <taxon>Actinomycetota</taxon>
        <taxon>Actinomycetes</taxon>
        <taxon>Kitasatosporales</taxon>
        <taxon>Streptomycetaceae</taxon>
        <taxon>Streptomyces</taxon>
    </lineage>
</organism>
<dbReference type="Gene3D" id="2.130.10.10">
    <property type="entry name" value="YVTN repeat-like/Quinoprotein amine dehydrogenase"/>
    <property type="match status" value="1"/>
</dbReference>
<name>A0AB39MIG5_9ACTN</name>
<dbReference type="AlphaFoldDB" id="A0AB39MIG5"/>
<keyword evidence="2" id="KW-0677">Repeat</keyword>
<dbReference type="EMBL" id="CP163431">
    <property type="protein sequence ID" value="XDQ05634.1"/>
    <property type="molecule type" value="Genomic_DNA"/>
</dbReference>
<evidence type="ECO:0000256" key="1">
    <source>
        <dbReference type="ARBA" id="ARBA00022574"/>
    </source>
</evidence>
<dbReference type="SUPFAM" id="SSF50998">
    <property type="entry name" value="Quinoprotein alcohol dehydrogenase-like"/>
    <property type="match status" value="1"/>
</dbReference>
<evidence type="ECO:0000256" key="2">
    <source>
        <dbReference type="ARBA" id="ARBA00022737"/>
    </source>
</evidence>
<dbReference type="InterPro" id="IPR011047">
    <property type="entry name" value="Quinoprotein_ADH-like_sf"/>
</dbReference>
<dbReference type="InterPro" id="IPR015943">
    <property type="entry name" value="WD40/YVTN_repeat-like_dom_sf"/>
</dbReference>
<reference evidence="4" key="1">
    <citation type="submission" date="2024-07" db="EMBL/GenBank/DDBJ databases">
        <authorList>
            <person name="Yu S.T."/>
        </authorList>
    </citation>
    <scope>NUCLEOTIDE SEQUENCE</scope>
    <source>
        <strain evidence="4">R08</strain>
    </source>
</reference>
<dbReference type="PANTHER" id="PTHR19848">
    <property type="entry name" value="WD40 REPEAT PROTEIN"/>
    <property type="match status" value="1"/>
</dbReference>
<feature type="domain" description="Pyrrolo-quinoline quinone repeat" evidence="3">
    <location>
        <begin position="4"/>
        <end position="214"/>
    </location>
</feature>
<proteinExistence type="predicted"/>
<gene>
    <name evidence="4" type="ORF">AB5J58_38205</name>
</gene>
<keyword evidence="1" id="KW-0853">WD repeat</keyword>
<dbReference type="InterPro" id="IPR002372">
    <property type="entry name" value="PQQ_rpt_dom"/>
</dbReference>
<dbReference type="Pfam" id="PF13360">
    <property type="entry name" value="PQQ_2"/>
    <property type="match status" value="1"/>
</dbReference>
<accession>A0AB39MIG5</accession>